<evidence type="ECO:0000259" key="1">
    <source>
        <dbReference type="Pfam" id="PF13454"/>
    </source>
</evidence>
<name>A0ABQ5XBI8_9GAMM</name>
<reference evidence="3" key="1">
    <citation type="journal article" date="2019" name="Int. J. Syst. Evol. Microbiol.">
        <title>The Global Catalogue of Microorganisms (GCM) 10K type strain sequencing project: providing services to taxonomists for standard genome sequencing and annotation.</title>
        <authorList>
            <consortium name="The Broad Institute Genomics Platform"/>
            <consortium name="The Broad Institute Genome Sequencing Center for Infectious Disease"/>
            <person name="Wu L."/>
            <person name="Ma J."/>
        </authorList>
    </citation>
    <scope>NUCLEOTIDE SEQUENCE [LARGE SCALE GENOMIC DNA]</scope>
    <source>
        <strain evidence="3">NBRC 111981</strain>
    </source>
</reference>
<keyword evidence="3" id="KW-1185">Reference proteome</keyword>
<gene>
    <name evidence="2" type="ORF">GCM10007898_23620</name>
</gene>
<dbReference type="RefSeq" id="WP_284332228.1">
    <property type="nucleotide sequence ID" value="NZ_BSOA01000020.1"/>
</dbReference>
<evidence type="ECO:0000313" key="3">
    <source>
        <dbReference type="Proteomes" id="UP001156627"/>
    </source>
</evidence>
<dbReference type="InterPro" id="IPR038732">
    <property type="entry name" value="HpyO/CreE_NAD-binding"/>
</dbReference>
<dbReference type="Gene3D" id="3.50.50.60">
    <property type="entry name" value="FAD/NAD(P)-binding domain"/>
    <property type="match status" value="1"/>
</dbReference>
<dbReference type="InterPro" id="IPR036188">
    <property type="entry name" value="FAD/NAD-bd_sf"/>
</dbReference>
<dbReference type="Proteomes" id="UP001156627">
    <property type="component" value="Unassembled WGS sequence"/>
</dbReference>
<feature type="domain" description="FAD-dependent urate hydroxylase HpyO/Asp monooxygenase CreE-like FAD/NAD(P)-binding" evidence="1">
    <location>
        <begin position="16"/>
        <end position="164"/>
    </location>
</feature>
<dbReference type="PANTHER" id="PTHR40254:SF1">
    <property type="entry name" value="BLR0577 PROTEIN"/>
    <property type="match status" value="1"/>
</dbReference>
<dbReference type="SUPFAM" id="SSF51905">
    <property type="entry name" value="FAD/NAD(P)-binding domain"/>
    <property type="match status" value="2"/>
</dbReference>
<organism evidence="2 3">
    <name type="scientific">Dyella flagellata</name>
    <dbReference type="NCBI Taxonomy" id="1867833"/>
    <lineage>
        <taxon>Bacteria</taxon>
        <taxon>Pseudomonadati</taxon>
        <taxon>Pseudomonadota</taxon>
        <taxon>Gammaproteobacteria</taxon>
        <taxon>Lysobacterales</taxon>
        <taxon>Rhodanobacteraceae</taxon>
        <taxon>Dyella</taxon>
    </lineage>
</organism>
<dbReference type="InterPro" id="IPR052189">
    <property type="entry name" value="L-asp_N-monooxygenase_NS-form"/>
</dbReference>
<proteinExistence type="predicted"/>
<accession>A0ABQ5XBI8</accession>
<evidence type="ECO:0000313" key="2">
    <source>
        <dbReference type="EMBL" id="GLQ88792.1"/>
    </source>
</evidence>
<dbReference type="Pfam" id="PF13454">
    <property type="entry name" value="NAD_binding_9"/>
    <property type="match status" value="1"/>
</dbReference>
<dbReference type="EMBL" id="BSOA01000020">
    <property type="protein sequence ID" value="GLQ88792.1"/>
    <property type="molecule type" value="Genomic_DNA"/>
</dbReference>
<protein>
    <submittedName>
        <fullName evidence="2">Pyridine nucleotide-disulfide oxidoreductase</fullName>
    </submittedName>
</protein>
<comment type="caution">
    <text evidence="2">The sequence shown here is derived from an EMBL/GenBank/DDBJ whole genome shotgun (WGS) entry which is preliminary data.</text>
</comment>
<dbReference type="PANTHER" id="PTHR40254">
    <property type="entry name" value="BLR0577 PROTEIN"/>
    <property type="match status" value="1"/>
</dbReference>
<sequence>MNGERTGKSTCTTGIAIVGGGAAGAAIFGALLAQEAFDHVLWITGRQDDLGRGVAYGAARDHHLLNVRAKDMGLYIDADEDFARYGARHRPGSQPTDFLPRRMFGDYIQSQLSKRLRNAEQQGRCFTIAYSIATRLSAKGSGYEIMLDDGQIVMADRVVLALGSLPPRPLRAVSEDAIASAAYVLDPWSLTRRPLQPRRLIVIGTGLTAIDTILSASMRWPDVELIALSRHGLLPSAHPPLPVEPYPHQADLNAKLMACAGPASILAEIRRLLRENPAIDWRSIIDGMRPINARLWQALSLRQRRQFLRHIRWLWDSSRHRFPPGIGAIIQQLRDEGRLHVYAARVLKVDGTGPLNVSIRHRANQAVTTLQSDVVVQATGLDTAVSFAGHRLLGGLIQDGLAVADPLQLGLLARADGHLINTAGGIQPGLYAIGSLLQGNLWECVAMPEIHKAAHALAMQLNTHRPMRSMAIASN</sequence>